<gene>
    <name evidence="3" type="ORF">JOD01_000477</name>
</gene>
<proteinExistence type="predicted"/>
<name>A0A938XYR3_9BACL</name>
<evidence type="ECO:0000256" key="1">
    <source>
        <dbReference type="SAM" id="SignalP"/>
    </source>
</evidence>
<accession>A0A938XYR3</accession>
<keyword evidence="1" id="KW-0732">Signal</keyword>
<feature type="signal peptide" evidence="1">
    <location>
        <begin position="1"/>
        <end position="23"/>
    </location>
</feature>
<dbReference type="PANTHER" id="PTHR47572:SF5">
    <property type="entry name" value="BLR2277 PROTEIN"/>
    <property type="match status" value="1"/>
</dbReference>
<dbReference type="AlphaFoldDB" id="A0A938XYR3"/>
<dbReference type="RefSeq" id="WP_204516609.1">
    <property type="nucleotide sequence ID" value="NZ_BAABIN010000009.1"/>
</dbReference>
<dbReference type="InterPro" id="IPR013658">
    <property type="entry name" value="SGL"/>
</dbReference>
<feature type="domain" description="SMP-30/Gluconolactonase/LRE-like region" evidence="2">
    <location>
        <begin position="56"/>
        <end position="276"/>
    </location>
</feature>
<organism evidence="3 4">
    <name type="scientific">Brevibacillus fulvus</name>
    <dbReference type="NCBI Taxonomy" id="1125967"/>
    <lineage>
        <taxon>Bacteria</taxon>
        <taxon>Bacillati</taxon>
        <taxon>Bacillota</taxon>
        <taxon>Bacilli</taxon>
        <taxon>Bacillales</taxon>
        <taxon>Paenibacillaceae</taxon>
        <taxon>Brevibacillus</taxon>
    </lineage>
</organism>
<sequence length="329" mass="35100">MKKWFGLGLAILSLSAMASSVMAADGTKNMAVSQTKAQVSILTDLDPYFSTGMRIEGIIGDNQGRLYVADMDSHRLFRVSTETGKAEALTLLPRSTTGMAFDQQGNLYLASAGNPGEEGVVYRISAIDLKGSWIIPNDVKVFARGVNGANGLVFDQKGNLYVSGAATGNIYVVKPDGKVTAWATGLKPERTSQPITVNGLAFGPDHRLYISNTSSGEINRVTIKADGSFGQLERFVKSPLLYGADGITFAANGDLYVAVNERNAIVKVTSKARVSDVAVNDNRGKLEFPASLHRNGNTLYISNYDQPRGVNKDNKPGIGASIAEISIGQ</sequence>
<evidence type="ECO:0000313" key="3">
    <source>
        <dbReference type="EMBL" id="MBM7588891.1"/>
    </source>
</evidence>
<dbReference type="InterPro" id="IPR011042">
    <property type="entry name" value="6-blade_b-propeller_TolB-like"/>
</dbReference>
<dbReference type="Gene3D" id="2.120.10.30">
    <property type="entry name" value="TolB, C-terminal domain"/>
    <property type="match status" value="1"/>
</dbReference>
<dbReference type="SUPFAM" id="SSF63829">
    <property type="entry name" value="Calcium-dependent phosphotriesterase"/>
    <property type="match status" value="1"/>
</dbReference>
<dbReference type="Pfam" id="PF08450">
    <property type="entry name" value="SGL"/>
    <property type="match status" value="1"/>
</dbReference>
<evidence type="ECO:0000259" key="2">
    <source>
        <dbReference type="Pfam" id="PF08450"/>
    </source>
</evidence>
<feature type="chain" id="PRO_5037082795" evidence="1">
    <location>
        <begin position="24"/>
        <end position="329"/>
    </location>
</feature>
<dbReference type="InterPro" id="IPR051262">
    <property type="entry name" value="SMP-30/CGR1_Lactonase"/>
</dbReference>
<evidence type="ECO:0000313" key="4">
    <source>
        <dbReference type="Proteomes" id="UP000717624"/>
    </source>
</evidence>
<reference evidence="3" key="1">
    <citation type="submission" date="2021-01" db="EMBL/GenBank/DDBJ databases">
        <title>Genomic Encyclopedia of Type Strains, Phase IV (KMG-IV): sequencing the most valuable type-strain genomes for metagenomic binning, comparative biology and taxonomic classification.</title>
        <authorList>
            <person name="Goeker M."/>
        </authorList>
    </citation>
    <scope>NUCLEOTIDE SEQUENCE</scope>
    <source>
        <strain evidence="3">DSM 25523</strain>
    </source>
</reference>
<dbReference type="Proteomes" id="UP000717624">
    <property type="component" value="Unassembled WGS sequence"/>
</dbReference>
<dbReference type="EMBL" id="JAFBEB010000001">
    <property type="protein sequence ID" value="MBM7588891.1"/>
    <property type="molecule type" value="Genomic_DNA"/>
</dbReference>
<keyword evidence="4" id="KW-1185">Reference proteome</keyword>
<protein>
    <submittedName>
        <fullName evidence="3">Sugar lactone lactonase YvrE</fullName>
    </submittedName>
</protein>
<dbReference type="PANTHER" id="PTHR47572">
    <property type="entry name" value="LIPOPROTEIN-RELATED"/>
    <property type="match status" value="1"/>
</dbReference>
<comment type="caution">
    <text evidence="3">The sequence shown here is derived from an EMBL/GenBank/DDBJ whole genome shotgun (WGS) entry which is preliminary data.</text>
</comment>